<gene>
    <name evidence="2" type="ORF">NC653_009943</name>
</gene>
<sequence length="48" mass="5549">MAEVIIPLSLHATVPITHFVFLQFPLLVQIFMSAYGPSIFNRNIKNRY</sequence>
<proteinExistence type="predicted"/>
<keyword evidence="3" id="KW-1185">Reference proteome</keyword>
<keyword evidence="1" id="KW-0472">Membrane</keyword>
<evidence type="ECO:0000313" key="2">
    <source>
        <dbReference type="EMBL" id="KAJ7005295.1"/>
    </source>
</evidence>
<dbReference type="AlphaFoldDB" id="A0AAD6RAC0"/>
<evidence type="ECO:0000313" key="3">
    <source>
        <dbReference type="Proteomes" id="UP001164929"/>
    </source>
</evidence>
<dbReference type="Proteomes" id="UP001164929">
    <property type="component" value="Chromosome 3"/>
</dbReference>
<organism evidence="2 3">
    <name type="scientific">Populus alba x Populus x berolinensis</name>
    <dbReference type="NCBI Taxonomy" id="444605"/>
    <lineage>
        <taxon>Eukaryota</taxon>
        <taxon>Viridiplantae</taxon>
        <taxon>Streptophyta</taxon>
        <taxon>Embryophyta</taxon>
        <taxon>Tracheophyta</taxon>
        <taxon>Spermatophyta</taxon>
        <taxon>Magnoliopsida</taxon>
        <taxon>eudicotyledons</taxon>
        <taxon>Gunneridae</taxon>
        <taxon>Pentapetalae</taxon>
        <taxon>rosids</taxon>
        <taxon>fabids</taxon>
        <taxon>Malpighiales</taxon>
        <taxon>Salicaceae</taxon>
        <taxon>Saliceae</taxon>
        <taxon>Populus</taxon>
    </lineage>
</organism>
<name>A0AAD6RAC0_9ROSI</name>
<protein>
    <submittedName>
        <fullName evidence="2">Uncharacterized protein</fullName>
    </submittedName>
</protein>
<reference evidence="2" key="1">
    <citation type="journal article" date="2023" name="Mol. Ecol. Resour.">
        <title>Chromosome-level genome assembly of a triploid poplar Populus alba 'Berolinensis'.</title>
        <authorList>
            <person name="Chen S."/>
            <person name="Yu Y."/>
            <person name="Wang X."/>
            <person name="Wang S."/>
            <person name="Zhang T."/>
            <person name="Zhou Y."/>
            <person name="He R."/>
            <person name="Meng N."/>
            <person name="Wang Y."/>
            <person name="Liu W."/>
            <person name="Liu Z."/>
            <person name="Liu J."/>
            <person name="Guo Q."/>
            <person name="Huang H."/>
            <person name="Sederoff R.R."/>
            <person name="Wang G."/>
            <person name="Qu G."/>
            <person name="Chen S."/>
        </authorList>
    </citation>
    <scope>NUCLEOTIDE SEQUENCE</scope>
    <source>
        <strain evidence="2">SC-2020</strain>
    </source>
</reference>
<feature type="transmembrane region" description="Helical" evidence="1">
    <location>
        <begin position="20"/>
        <end position="40"/>
    </location>
</feature>
<evidence type="ECO:0000256" key="1">
    <source>
        <dbReference type="SAM" id="Phobius"/>
    </source>
</evidence>
<keyword evidence="1" id="KW-1133">Transmembrane helix</keyword>
<keyword evidence="1" id="KW-0812">Transmembrane</keyword>
<accession>A0AAD6RAC0</accession>
<dbReference type="EMBL" id="JAQIZT010000003">
    <property type="protein sequence ID" value="KAJ7005295.1"/>
    <property type="molecule type" value="Genomic_DNA"/>
</dbReference>
<comment type="caution">
    <text evidence="2">The sequence shown here is derived from an EMBL/GenBank/DDBJ whole genome shotgun (WGS) entry which is preliminary data.</text>
</comment>